<gene>
    <name evidence="3" type="primary">rfaH</name>
    <name evidence="3" type="ORF">NCTC9001_03490</name>
</gene>
<evidence type="ECO:0000313" key="3">
    <source>
        <dbReference type="EMBL" id="VFS29800.1"/>
    </source>
</evidence>
<evidence type="ECO:0000313" key="4">
    <source>
        <dbReference type="Proteomes" id="UP000372890"/>
    </source>
</evidence>
<dbReference type="EMBL" id="CAADIS010000005">
    <property type="protein sequence ID" value="VFS29800.1"/>
    <property type="molecule type" value="Genomic_DNA"/>
</dbReference>
<name>A0A484XZX2_ECOLX</name>
<evidence type="ECO:0000256" key="1">
    <source>
        <dbReference type="ARBA" id="ARBA00023163"/>
    </source>
</evidence>
<proteinExistence type="predicted"/>
<dbReference type="InterPro" id="IPR006645">
    <property type="entry name" value="NGN-like_dom"/>
</dbReference>
<organism evidence="3 4">
    <name type="scientific">Escherichia coli</name>
    <dbReference type="NCBI Taxonomy" id="562"/>
    <lineage>
        <taxon>Bacteria</taxon>
        <taxon>Pseudomonadati</taxon>
        <taxon>Pseudomonadota</taxon>
        <taxon>Gammaproteobacteria</taxon>
        <taxon>Enterobacterales</taxon>
        <taxon>Enterobacteriaceae</taxon>
        <taxon>Escherichia</taxon>
    </lineage>
</organism>
<dbReference type="Gene3D" id="3.30.70.940">
    <property type="entry name" value="NusG, N-terminal domain"/>
    <property type="match status" value="1"/>
</dbReference>
<keyword evidence="1" id="KW-0804">Transcription</keyword>
<reference evidence="3 4" key="1">
    <citation type="submission" date="2019-03" db="EMBL/GenBank/DDBJ databases">
        <authorList>
            <consortium name="Pathogen Informatics"/>
        </authorList>
    </citation>
    <scope>NUCLEOTIDE SEQUENCE [LARGE SCALE GENOMIC DNA]</scope>
    <source>
        <strain evidence="3 4">NCTC9001</strain>
    </source>
</reference>
<dbReference type="GO" id="GO:0006354">
    <property type="term" value="P:DNA-templated transcription elongation"/>
    <property type="evidence" value="ECO:0007669"/>
    <property type="project" value="InterPro"/>
</dbReference>
<dbReference type="Pfam" id="PF02357">
    <property type="entry name" value="NusG"/>
    <property type="match status" value="1"/>
</dbReference>
<dbReference type="Proteomes" id="UP000372890">
    <property type="component" value="Unassembled WGS sequence"/>
</dbReference>
<dbReference type="InterPro" id="IPR036735">
    <property type="entry name" value="NGN_dom_sf"/>
</dbReference>
<protein>
    <submittedName>
        <fullName evidence="3">Transcriptional activator</fullName>
    </submittedName>
</protein>
<dbReference type="SUPFAM" id="SSF82679">
    <property type="entry name" value="N-utilization substance G protein NusG, N-terminal domain"/>
    <property type="match status" value="1"/>
</dbReference>
<evidence type="ECO:0000259" key="2">
    <source>
        <dbReference type="Pfam" id="PF02357"/>
    </source>
</evidence>
<feature type="domain" description="NusG-like N-terminal" evidence="2">
    <location>
        <begin position="3"/>
        <end position="59"/>
    </location>
</feature>
<dbReference type="AlphaFoldDB" id="A0A484XZX2"/>
<accession>A0A484XZX2</accession>
<sequence>MQSWYLLYCKRGQLQRAQEHLERQAVNCLAPMITLEKIVRGKRTAVSEAIVPQLLVCGVRSGSDSYHDYQRDSWCQPLRALWRVASDSPIGGDSSVISV</sequence>